<sequence length="66" mass="6844">MGFASYFAHGDREAGVDRLSGNTGRSVAEVILLGSKCCGGAVAEPSKFTEMADGNYCPLQTVVMVA</sequence>
<dbReference type="AlphaFoldDB" id="A0A5B7KLA7"/>
<dbReference type="Proteomes" id="UP000324222">
    <property type="component" value="Unassembled WGS sequence"/>
</dbReference>
<organism evidence="1 2">
    <name type="scientific">Portunus trituberculatus</name>
    <name type="common">Swimming crab</name>
    <name type="synonym">Neptunus trituberculatus</name>
    <dbReference type="NCBI Taxonomy" id="210409"/>
    <lineage>
        <taxon>Eukaryota</taxon>
        <taxon>Metazoa</taxon>
        <taxon>Ecdysozoa</taxon>
        <taxon>Arthropoda</taxon>
        <taxon>Crustacea</taxon>
        <taxon>Multicrustacea</taxon>
        <taxon>Malacostraca</taxon>
        <taxon>Eumalacostraca</taxon>
        <taxon>Eucarida</taxon>
        <taxon>Decapoda</taxon>
        <taxon>Pleocyemata</taxon>
        <taxon>Brachyura</taxon>
        <taxon>Eubrachyura</taxon>
        <taxon>Portunoidea</taxon>
        <taxon>Portunidae</taxon>
        <taxon>Portuninae</taxon>
        <taxon>Portunus</taxon>
    </lineage>
</organism>
<accession>A0A5B7KLA7</accession>
<evidence type="ECO:0000313" key="2">
    <source>
        <dbReference type="Proteomes" id="UP000324222"/>
    </source>
</evidence>
<dbReference type="EMBL" id="VSRR010149175">
    <property type="protein sequence ID" value="MPD06049.1"/>
    <property type="molecule type" value="Genomic_DNA"/>
</dbReference>
<proteinExistence type="predicted"/>
<reference evidence="1 2" key="1">
    <citation type="submission" date="2019-05" db="EMBL/GenBank/DDBJ databases">
        <title>Another draft genome of Portunus trituberculatus and its Hox gene families provides insights of decapod evolution.</title>
        <authorList>
            <person name="Jeong J.-H."/>
            <person name="Song I."/>
            <person name="Kim S."/>
            <person name="Choi T."/>
            <person name="Kim D."/>
            <person name="Ryu S."/>
            <person name="Kim W."/>
        </authorList>
    </citation>
    <scope>NUCLEOTIDE SEQUENCE [LARGE SCALE GENOMIC DNA]</scope>
    <source>
        <tissue evidence="1">Muscle</tissue>
    </source>
</reference>
<comment type="caution">
    <text evidence="1">The sequence shown here is derived from an EMBL/GenBank/DDBJ whole genome shotgun (WGS) entry which is preliminary data.</text>
</comment>
<keyword evidence="2" id="KW-1185">Reference proteome</keyword>
<gene>
    <name evidence="1" type="ORF">E2C01_101829</name>
</gene>
<protein>
    <submittedName>
        <fullName evidence="1">Uncharacterized protein</fullName>
    </submittedName>
</protein>
<name>A0A5B7KLA7_PORTR</name>
<evidence type="ECO:0000313" key="1">
    <source>
        <dbReference type="EMBL" id="MPD06049.1"/>
    </source>
</evidence>